<evidence type="ECO:0000313" key="3">
    <source>
        <dbReference type="Proteomes" id="UP000325003"/>
    </source>
</evidence>
<reference evidence="2 3" key="1">
    <citation type="submission" date="2019-09" db="EMBL/GenBank/DDBJ databases">
        <title>Nocardioides panacisoli sp. nov., isolated from the soil of a ginseng field.</title>
        <authorList>
            <person name="Cho C."/>
        </authorList>
    </citation>
    <scope>NUCLEOTIDE SEQUENCE [LARGE SCALE GENOMIC DNA]</scope>
    <source>
        <strain evidence="2 3">BN130099</strain>
    </source>
</reference>
<dbReference type="AlphaFoldDB" id="A0A5B1L911"/>
<evidence type="ECO:0008006" key="4">
    <source>
        <dbReference type="Google" id="ProtNLM"/>
    </source>
</evidence>
<dbReference type="RefSeq" id="WP_149729745.1">
    <property type="nucleotide sequence ID" value="NZ_VUJV01000006.1"/>
</dbReference>
<evidence type="ECO:0000313" key="2">
    <source>
        <dbReference type="EMBL" id="KAA1417075.1"/>
    </source>
</evidence>
<name>A0A5B1L911_9ACTN</name>
<keyword evidence="3" id="KW-1185">Reference proteome</keyword>
<sequence>MRYAVAVVSALLFVSACGSSDDKDAATAAETVTDTATVTATATATETTTVTVTPEPPALPPYPKGFPKKVRVSEVPFPINSEFEGQTFAVAVAPGVWTRLAPGTTVQEAADFGTFTGYCSSISAFEKKYKPEPRGNSCW</sequence>
<accession>A0A5B1L911</accession>
<gene>
    <name evidence="2" type="ORF">F0U44_18050</name>
</gene>
<reference evidence="2 3" key="2">
    <citation type="submission" date="2019-09" db="EMBL/GenBank/DDBJ databases">
        <authorList>
            <person name="Jin C."/>
        </authorList>
    </citation>
    <scope>NUCLEOTIDE SEQUENCE [LARGE SCALE GENOMIC DNA]</scope>
    <source>
        <strain evidence="2 3">BN130099</strain>
    </source>
</reference>
<proteinExistence type="predicted"/>
<keyword evidence="1" id="KW-0732">Signal</keyword>
<dbReference type="Proteomes" id="UP000325003">
    <property type="component" value="Unassembled WGS sequence"/>
</dbReference>
<dbReference type="PROSITE" id="PS51257">
    <property type="entry name" value="PROKAR_LIPOPROTEIN"/>
    <property type="match status" value="1"/>
</dbReference>
<feature type="signal peptide" evidence="1">
    <location>
        <begin position="1"/>
        <end position="20"/>
    </location>
</feature>
<comment type="caution">
    <text evidence="2">The sequence shown here is derived from an EMBL/GenBank/DDBJ whole genome shotgun (WGS) entry which is preliminary data.</text>
</comment>
<organism evidence="2 3">
    <name type="scientific">Nocardioides humilatus</name>
    <dbReference type="NCBI Taxonomy" id="2607660"/>
    <lineage>
        <taxon>Bacteria</taxon>
        <taxon>Bacillati</taxon>
        <taxon>Actinomycetota</taxon>
        <taxon>Actinomycetes</taxon>
        <taxon>Propionibacteriales</taxon>
        <taxon>Nocardioidaceae</taxon>
        <taxon>Nocardioides</taxon>
    </lineage>
</organism>
<dbReference type="EMBL" id="VUJV01000006">
    <property type="protein sequence ID" value="KAA1417075.1"/>
    <property type="molecule type" value="Genomic_DNA"/>
</dbReference>
<protein>
    <recommendedName>
        <fullName evidence="4">PASTA domain-containing protein</fullName>
    </recommendedName>
</protein>
<evidence type="ECO:0000256" key="1">
    <source>
        <dbReference type="SAM" id="SignalP"/>
    </source>
</evidence>
<feature type="chain" id="PRO_5038547447" description="PASTA domain-containing protein" evidence="1">
    <location>
        <begin position="21"/>
        <end position="139"/>
    </location>
</feature>